<dbReference type="Gene3D" id="3.40.640.10">
    <property type="entry name" value="Type I PLP-dependent aspartate aminotransferase-like (Major domain)"/>
    <property type="match status" value="1"/>
</dbReference>
<evidence type="ECO:0000313" key="8">
    <source>
        <dbReference type="Proteomes" id="UP000539372"/>
    </source>
</evidence>
<evidence type="ECO:0000259" key="6">
    <source>
        <dbReference type="Pfam" id="PF00155"/>
    </source>
</evidence>
<dbReference type="GO" id="GO:0008483">
    <property type="term" value="F:transaminase activity"/>
    <property type="evidence" value="ECO:0007669"/>
    <property type="project" value="UniProtKB-KW"/>
</dbReference>
<comment type="similarity">
    <text evidence="1">Belongs to the class-II pyridoxal-phosphate-dependent aminotransferase family. Histidinol-phosphate aminotransferase subfamily.</text>
</comment>
<evidence type="ECO:0000256" key="4">
    <source>
        <dbReference type="ARBA" id="ARBA00022898"/>
    </source>
</evidence>
<dbReference type="GO" id="GO:0030170">
    <property type="term" value="F:pyridoxal phosphate binding"/>
    <property type="evidence" value="ECO:0007669"/>
    <property type="project" value="InterPro"/>
</dbReference>
<dbReference type="EMBL" id="JABBNT010000003">
    <property type="protein sequence ID" value="NMM45003.1"/>
    <property type="molecule type" value="Genomic_DNA"/>
</dbReference>
<dbReference type="CDD" id="cd00609">
    <property type="entry name" value="AAT_like"/>
    <property type="match status" value="1"/>
</dbReference>
<evidence type="ECO:0000256" key="2">
    <source>
        <dbReference type="ARBA" id="ARBA00022576"/>
    </source>
</evidence>
<proteinExistence type="inferred from homology"/>
<keyword evidence="3 7" id="KW-0808">Transferase</keyword>
<dbReference type="NCBIfam" id="NF006014">
    <property type="entry name" value="PRK08153.1"/>
    <property type="match status" value="1"/>
</dbReference>
<feature type="domain" description="Aminotransferase class I/classII large" evidence="6">
    <location>
        <begin position="70"/>
        <end position="391"/>
    </location>
</feature>
<reference evidence="7 8" key="1">
    <citation type="submission" date="2020-04" db="EMBL/GenBank/DDBJ databases">
        <title>Rhodospirillaceae bacterium KN72 isolated from deep sea.</title>
        <authorList>
            <person name="Zhang D.-C."/>
        </authorList>
    </citation>
    <scope>NUCLEOTIDE SEQUENCE [LARGE SCALE GENOMIC DNA]</scope>
    <source>
        <strain evidence="7 8">KN72</strain>
    </source>
</reference>
<name>A0A7Y0E0Q2_9PROT</name>
<dbReference type="InterPro" id="IPR050106">
    <property type="entry name" value="HistidinolP_aminotransfase"/>
</dbReference>
<keyword evidence="8" id="KW-1185">Reference proteome</keyword>
<dbReference type="Pfam" id="PF00155">
    <property type="entry name" value="Aminotran_1_2"/>
    <property type="match status" value="1"/>
</dbReference>
<gene>
    <name evidence="7" type="ORF">HH303_10980</name>
</gene>
<comment type="pathway">
    <text evidence="5">Amino-acid biosynthesis.</text>
</comment>
<comment type="caution">
    <text evidence="7">The sequence shown here is derived from an EMBL/GenBank/DDBJ whole genome shotgun (WGS) entry which is preliminary data.</text>
</comment>
<dbReference type="PANTHER" id="PTHR43643:SF3">
    <property type="entry name" value="HISTIDINOL-PHOSPHATE AMINOTRANSFERASE"/>
    <property type="match status" value="1"/>
</dbReference>
<keyword evidence="4" id="KW-0663">Pyridoxal phosphate</keyword>
<dbReference type="InterPro" id="IPR015421">
    <property type="entry name" value="PyrdxlP-dep_Trfase_major"/>
</dbReference>
<sequence>MRRLQCAPISPTKAIRKRSAQPDKCRRTPILTQKTEIRFTDLVASLPAAVPFVGPETLERRRGKPFDARLGANESSFGMSPKAVQALTEAATRGSWYGDAESWPVREKLAKIHGVAPDQILVGAGIDAILGNTVRMMAGPGTPVVTSLGAYPTFNYHVSGFGAALNPVPFRNDHEDPEALLDKVRETDAPLVYFSNPNNPMGTWHAADVVQSLIDRIPDGTVLVLDEAYIEFAPEGTAPALDPDNPKVLRMRTFSKAHGMAGLRIAYTIGHRDLITGLNKVRNHFEVNVLAQAAALASLNDPDFLASVVAEVARGRDDYMELAERLGYKAIPSATNFVSIDLGRDGDYARAALQALDAAGIFVRMPGVAPMDRCIRVTVGNAEERRLFADRFESVMKTL</sequence>
<dbReference type="Gene3D" id="3.90.1150.10">
    <property type="entry name" value="Aspartate Aminotransferase, domain 1"/>
    <property type="match status" value="1"/>
</dbReference>
<keyword evidence="2 7" id="KW-0032">Aminotransferase</keyword>
<evidence type="ECO:0000256" key="3">
    <source>
        <dbReference type="ARBA" id="ARBA00022679"/>
    </source>
</evidence>
<accession>A0A7Y0E0Q2</accession>
<organism evidence="7 8">
    <name type="scientific">Pacificispira spongiicola</name>
    <dbReference type="NCBI Taxonomy" id="2729598"/>
    <lineage>
        <taxon>Bacteria</taxon>
        <taxon>Pseudomonadati</taxon>
        <taxon>Pseudomonadota</taxon>
        <taxon>Alphaproteobacteria</taxon>
        <taxon>Rhodospirillales</taxon>
        <taxon>Rhodospirillaceae</taxon>
        <taxon>Pacificispira</taxon>
    </lineage>
</organism>
<evidence type="ECO:0000256" key="5">
    <source>
        <dbReference type="ARBA" id="ARBA00029440"/>
    </source>
</evidence>
<dbReference type="SUPFAM" id="SSF53383">
    <property type="entry name" value="PLP-dependent transferases"/>
    <property type="match status" value="1"/>
</dbReference>
<dbReference type="InterPro" id="IPR015424">
    <property type="entry name" value="PyrdxlP-dep_Trfase"/>
</dbReference>
<dbReference type="Proteomes" id="UP000539372">
    <property type="component" value="Unassembled WGS sequence"/>
</dbReference>
<evidence type="ECO:0000256" key="1">
    <source>
        <dbReference type="ARBA" id="ARBA00007970"/>
    </source>
</evidence>
<dbReference type="InterPro" id="IPR004839">
    <property type="entry name" value="Aminotransferase_I/II_large"/>
</dbReference>
<dbReference type="InterPro" id="IPR015422">
    <property type="entry name" value="PyrdxlP-dep_Trfase_small"/>
</dbReference>
<protein>
    <submittedName>
        <fullName evidence="7">Pyridoxal phosphate-dependent aminotransferase</fullName>
    </submittedName>
</protein>
<dbReference type="AlphaFoldDB" id="A0A7Y0E0Q2"/>
<evidence type="ECO:0000313" key="7">
    <source>
        <dbReference type="EMBL" id="NMM45003.1"/>
    </source>
</evidence>
<dbReference type="PANTHER" id="PTHR43643">
    <property type="entry name" value="HISTIDINOL-PHOSPHATE AMINOTRANSFERASE 2"/>
    <property type="match status" value="1"/>
</dbReference>